<reference evidence="2 3" key="1">
    <citation type="submission" date="2013-06" db="EMBL/GenBank/DDBJ databases">
        <title>The Genome Sequence of Acinetobacter rudis CIP 110305.</title>
        <authorList>
            <consortium name="The Broad Institute Genome Sequencing Platform"/>
            <consortium name="The Broad Institute Genome Sequencing Center for Infectious Disease"/>
            <person name="Cerqueira G."/>
            <person name="Feldgarden M."/>
            <person name="Courvalin P."/>
            <person name="Perichon B."/>
            <person name="Grillot-Courvalin C."/>
            <person name="Clermont D."/>
            <person name="Rocha E."/>
            <person name="Yoon E.-J."/>
            <person name="Nemec A."/>
            <person name="Young S.K."/>
            <person name="Zeng Q."/>
            <person name="Gargeya S."/>
            <person name="Fitzgerald M."/>
            <person name="Abouelleil A."/>
            <person name="Alvarado L."/>
            <person name="Berlin A.M."/>
            <person name="Chapman S.B."/>
            <person name="Dewar J."/>
            <person name="Goldberg J."/>
            <person name="Griggs A."/>
            <person name="Gujja S."/>
            <person name="Hansen M."/>
            <person name="Howarth C."/>
            <person name="Imamovic A."/>
            <person name="Larimer J."/>
            <person name="McCowan C."/>
            <person name="Murphy C."/>
            <person name="Pearson M."/>
            <person name="Priest M."/>
            <person name="Roberts A."/>
            <person name="Saif S."/>
            <person name="Shea T."/>
            <person name="Sykes S."/>
            <person name="Wortman J."/>
            <person name="Nusbaum C."/>
            <person name="Birren B."/>
        </authorList>
    </citation>
    <scope>NUCLEOTIDE SEQUENCE [LARGE SCALE GENOMIC DNA]</scope>
    <source>
        <strain evidence="2 3">CIP 110305</strain>
    </source>
</reference>
<dbReference type="Proteomes" id="UP000014568">
    <property type="component" value="Unassembled WGS sequence"/>
</dbReference>
<dbReference type="eggNOG" id="COG5342">
    <property type="taxonomic scope" value="Bacteria"/>
</dbReference>
<gene>
    <name evidence="2" type="ORF">F945_02720</name>
</gene>
<evidence type="ECO:0000256" key="1">
    <source>
        <dbReference type="SAM" id="SignalP"/>
    </source>
</evidence>
<dbReference type="RefSeq" id="WP_016657105.1">
    <property type="nucleotide sequence ID" value="NZ_KE340354.1"/>
</dbReference>
<evidence type="ECO:0000313" key="2">
    <source>
        <dbReference type="EMBL" id="EPF70957.1"/>
    </source>
</evidence>
<dbReference type="EMBL" id="ATGI01000034">
    <property type="protein sequence ID" value="EPF70957.1"/>
    <property type="molecule type" value="Genomic_DNA"/>
</dbReference>
<evidence type="ECO:0008006" key="4">
    <source>
        <dbReference type="Google" id="ProtNLM"/>
    </source>
</evidence>
<name>S3MTR2_9GAMM</name>
<organism evidence="2 3">
    <name type="scientific">Acinetobacter rudis CIP 110305</name>
    <dbReference type="NCBI Taxonomy" id="421052"/>
    <lineage>
        <taxon>Bacteria</taxon>
        <taxon>Pseudomonadati</taxon>
        <taxon>Pseudomonadota</taxon>
        <taxon>Gammaproteobacteria</taxon>
        <taxon>Moraxellales</taxon>
        <taxon>Moraxellaceae</taxon>
        <taxon>Acinetobacter</taxon>
    </lineage>
</organism>
<dbReference type="InterPro" id="IPR009560">
    <property type="entry name" value="DUF1176"/>
</dbReference>
<dbReference type="HOGENOM" id="CLU_043396_0_0_6"/>
<dbReference type="OrthoDB" id="6183301at2"/>
<sequence length="350" mass="38857">MNYKTTCLLGLGVVLFSTTVAAQAIEGIEFRHQDWELFCSNTGTCQAAGYQESDGEQAVSILLTRKAGPNQAVQGRVAIGDYEETEDSSRLKNLQFYVNGQPYGKINGDFSQSTTLALTKTQVDALLRQSKSDADIIIKNQNYQWQVSSKGMTAALLKMDDFQGRVGTVGALVKKGSNNESKVLVAQPKLVVKKVLTQKTAVVLKPDHADYDKMLKRILTALPAEQTGDCDAKYFNDEPRDIELYSLGDKRQLAMTLCWRGAYNAGFGAWLLDDRQGQKTQFITDQATDFDRGELSGAHKGRGMGDCWVSYQWIWNGQDFVQTVDRWSGMCRMVAAGGVWELDRIEAIVK</sequence>
<dbReference type="STRING" id="632955.GCA_000829675_01318"/>
<keyword evidence="1" id="KW-0732">Signal</keyword>
<evidence type="ECO:0000313" key="3">
    <source>
        <dbReference type="Proteomes" id="UP000014568"/>
    </source>
</evidence>
<comment type="caution">
    <text evidence="2">The sequence shown here is derived from an EMBL/GenBank/DDBJ whole genome shotgun (WGS) entry which is preliminary data.</text>
</comment>
<dbReference type="Pfam" id="PF06674">
    <property type="entry name" value="DUF1176"/>
    <property type="match status" value="1"/>
</dbReference>
<accession>S3MTR2</accession>
<feature type="signal peptide" evidence="1">
    <location>
        <begin position="1"/>
        <end position="22"/>
    </location>
</feature>
<protein>
    <recommendedName>
        <fullName evidence="4">DUF1176 domain-containing protein</fullName>
    </recommendedName>
</protein>
<dbReference type="AlphaFoldDB" id="S3MTR2"/>
<keyword evidence="3" id="KW-1185">Reference proteome</keyword>
<dbReference type="PATRIC" id="fig|421052.3.peg.2656"/>
<proteinExistence type="predicted"/>
<feature type="chain" id="PRO_5004523513" description="DUF1176 domain-containing protein" evidence="1">
    <location>
        <begin position="23"/>
        <end position="350"/>
    </location>
</feature>